<evidence type="ECO:0000313" key="3">
    <source>
        <dbReference type="Proteomes" id="UP000199208"/>
    </source>
</evidence>
<evidence type="ECO:0000256" key="1">
    <source>
        <dbReference type="ARBA" id="ARBA00022801"/>
    </source>
</evidence>
<reference evidence="2 3" key="1">
    <citation type="submission" date="2016-10" db="EMBL/GenBank/DDBJ databases">
        <authorList>
            <person name="de Groot N.N."/>
        </authorList>
    </citation>
    <scope>NUCLEOTIDE SEQUENCE [LARGE SCALE GENOMIC DNA]</scope>
    <source>
        <strain evidence="2 3">DSM 2784</strain>
    </source>
</reference>
<accession>A0A1G5RVC8</accession>
<dbReference type="InterPro" id="IPR051540">
    <property type="entry name" value="S-2-haloacid_dehalogenase"/>
</dbReference>
<dbReference type="EMBL" id="FMWL01000003">
    <property type="protein sequence ID" value="SCZ77986.1"/>
    <property type="molecule type" value="Genomic_DNA"/>
</dbReference>
<dbReference type="PANTHER" id="PTHR43316:SF3">
    <property type="entry name" value="HALOACID DEHALOGENASE, TYPE II (AFU_ORTHOLOGUE AFUA_2G07750)-RELATED"/>
    <property type="match status" value="1"/>
</dbReference>
<proteinExistence type="predicted"/>
<dbReference type="InterPro" id="IPR023214">
    <property type="entry name" value="HAD_sf"/>
</dbReference>
<protein>
    <submittedName>
        <fullName evidence="2">FMN phosphatase YigB, HAD superfamily</fullName>
    </submittedName>
</protein>
<dbReference type="RefSeq" id="WP_242870796.1">
    <property type="nucleotide sequence ID" value="NZ_FMWL01000003.1"/>
</dbReference>
<dbReference type="AlphaFoldDB" id="A0A1G5RVC8"/>
<dbReference type="InterPro" id="IPR036412">
    <property type="entry name" value="HAD-like_sf"/>
</dbReference>
<sequence>MNTVLFDLDGTLLPLDQDQFLETYFGLMGKMMAARGIEPKPLFKAIWTGTEAMVRNDGLMTNEEKFWRVFDNVYEGDAKALRPLLEEFYQTEFDKAKAVASQNPLARECVDLLKDKGYTLALTTNPLFPAIATHYRIQWAGLKPEDFSLITTYENCSYSKPNLDYYRGVLKALKKEPHECLMVGNDAKEDLCVADLGMDTFLLTDHLIHKGSEDLSHHRQGDFNTLKNWIEALPILTK</sequence>
<dbReference type="STRING" id="1120920.SAMN03080599_01043"/>
<gene>
    <name evidence="2" type="ORF">SAMN03080599_01043</name>
</gene>
<keyword evidence="3" id="KW-1185">Reference proteome</keyword>
<dbReference type="InterPro" id="IPR006439">
    <property type="entry name" value="HAD-SF_hydro_IA"/>
</dbReference>
<dbReference type="PRINTS" id="PR00413">
    <property type="entry name" value="HADHALOGNASE"/>
</dbReference>
<dbReference type="SUPFAM" id="SSF56784">
    <property type="entry name" value="HAD-like"/>
    <property type="match status" value="1"/>
</dbReference>
<keyword evidence="1" id="KW-0378">Hydrolase</keyword>
<evidence type="ECO:0000313" key="2">
    <source>
        <dbReference type="EMBL" id="SCZ77986.1"/>
    </source>
</evidence>
<name>A0A1G5RVC8_9FIRM</name>
<dbReference type="Proteomes" id="UP000199208">
    <property type="component" value="Unassembled WGS sequence"/>
</dbReference>
<organism evidence="2 3">
    <name type="scientific">Acidaminobacter hydrogenoformans DSM 2784</name>
    <dbReference type="NCBI Taxonomy" id="1120920"/>
    <lineage>
        <taxon>Bacteria</taxon>
        <taxon>Bacillati</taxon>
        <taxon>Bacillota</taxon>
        <taxon>Clostridia</taxon>
        <taxon>Peptostreptococcales</taxon>
        <taxon>Acidaminobacteraceae</taxon>
        <taxon>Acidaminobacter</taxon>
    </lineage>
</organism>
<dbReference type="PANTHER" id="PTHR43316">
    <property type="entry name" value="HYDROLASE, HALOACID DELAHOGENASE-RELATED"/>
    <property type="match status" value="1"/>
</dbReference>
<dbReference type="Pfam" id="PF00702">
    <property type="entry name" value="Hydrolase"/>
    <property type="match status" value="1"/>
</dbReference>
<dbReference type="Gene3D" id="3.40.50.1000">
    <property type="entry name" value="HAD superfamily/HAD-like"/>
    <property type="match status" value="1"/>
</dbReference>
<dbReference type="SFLD" id="SFLDS00003">
    <property type="entry name" value="Haloacid_Dehalogenase"/>
    <property type="match status" value="1"/>
</dbReference>
<dbReference type="SFLD" id="SFLDG01129">
    <property type="entry name" value="C1.5:_HAD__Beta-PGM__Phosphata"/>
    <property type="match status" value="1"/>
</dbReference>
<dbReference type="GO" id="GO:0016787">
    <property type="term" value="F:hydrolase activity"/>
    <property type="evidence" value="ECO:0007669"/>
    <property type="project" value="UniProtKB-KW"/>
</dbReference>